<feature type="chain" id="PRO_5034634172" evidence="7">
    <location>
        <begin position="27"/>
        <end position="814"/>
    </location>
</feature>
<keyword evidence="9" id="KW-1185">Reference proteome</keyword>
<feature type="compositionally biased region" description="Polar residues" evidence="5">
    <location>
        <begin position="583"/>
        <end position="608"/>
    </location>
</feature>
<dbReference type="InterPro" id="IPR009571">
    <property type="entry name" value="SUR7/Rim9-like_fungi"/>
</dbReference>
<feature type="transmembrane region" description="Helical" evidence="6">
    <location>
        <begin position="121"/>
        <end position="147"/>
    </location>
</feature>
<dbReference type="OrthoDB" id="2354757at2759"/>
<dbReference type="PANTHER" id="PTHR28013:SF3">
    <property type="entry name" value="PROTEIN DCV1-RELATED"/>
    <property type="match status" value="1"/>
</dbReference>
<evidence type="ECO:0000256" key="1">
    <source>
        <dbReference type="ARBA" id="ARBA00004141"/>
    </source>
</evidence>
<feature type="compositionally biased region" description="Polar residues" evidence="5">
    <location>
        <begin position="500"/>
        <end position="522"/>
    </location>
</feature>
<protein>
    <submittedName>
        <fullName evidence="8">Actin cortical patch SUR7/pH-response regulator PalI</fullName>
    </submittedName>
</protein>
<keyword evidence="7" id="KW-0732">Signal</keyword>
<name>A0A8H4N3Q0_9PEZI</name>
<evidence type="ECO:0000256" key="6">
    <source>
        <dbReference type="SAM" id="Phobius"/>
    </source>
</evidence>
<dbReference type="GO" id="GO:0035838">
    <property type="term" value="C:growing cell tip"/>
    <property type="evidence" value="ECO:0007669"/>
    <property type="project" value="TreeGrafter"/>
</dbReference>
<comment type="subcellular location">
    <subcellularLocation>
        <location evidence="1">Membrane</location>
        <topology evidence="1">Multi-pass membrane protein</topology>
    </subcellularLocation>
</comment>
<keyword evidence="2 6" id="KW-0812">Transmembrane</keyword>
<dbReference type="Proteomes" id="UP000572817">
    <property type="component" value="Unassembled WGS sequence"/>
</dbReference>
<accession>A0A8H4N3Q0</accession>
<dbReference type="InterPro" id="IPR051380">
    <property type="entry name" value="pH-response_reg_palI/RIM9"/>
</dbReference>
<feature type="compositionally biased region" description="Low complexity" evidence="5">
    <location>
        <begin position="766"/>
        <end position="778"/>
    </location>
</feature>
<sequence>MLLRPATPLSILFFAAFALLLLSTLSTPIIKAIPLAAFDGVTYGVFGYCQGDTCSSMGIGYTTDSGLFSDDTTSDFDLPSGARHTLSAILIVHPVAAFMALVCFGLAFAAHFHAPSHSPRYLMILLVLIFPTLLVSLLAFLVDILLFVPHMAWGGWIVLAATVIIAVSGVVTCAMRRTLVSRKARKKRIAENAEMNGQNYYANRGPAPVLEDPSLPRADSPPPMPAGSPVSPDGKGPEFATFELQKKSMDDRTPLNPTAPSIQSSSTDGPNDGPGRYYGEHPPMPPPGGRGRGGPRDQFGNPIPPNGPYGQPLRNQSSNGTMGSDRSGGPPPFYGAPGRGRGGYPPRGRGGFGPRGRGGPPGMRGRGGPPPGYGGGRGMGPPPGPGPMGMGTGMAGGPMGGNRGPPPGYNNNNGYYGGPGPQGRGSPQGPYDDPVDYNGQNQSNLGVLPEPNNPIGQAIEMDGRAGTPQDGTNNYGLRDSDNDLQGMIGLQQGRFGSPSGVPSRQASNSSPMSPTSEYSQPTEYVPPRQNWVNHAAAPPPLQPGVSDESVPTTDRARALSPIAASPVSYKEPIELPAGISKPPSRQDTRPQQISTSPQPGHSRMNSGGDNYIEDVDPRFADPDPPASLDDDRQNSMIPAALMPGFGANRAASPRTESSSPSQVAPLPSEQYAQRQLPNDDGPQMVPLSEFPEDFEGPRSPGAASDTSHFTSISQRGINPMWRPGPGEMPMGAGGRPSYGYQPQRGPPRPRQEDVVLEANPDFSIPGVAAPGRGRNVGARGRGGFGGPARVPPAATPGLGLGGTAGGRYPGGTAL</sequence>
<dbReference type="AlphaFoldDB" id="A0A8H4N3Q0"/>
<feature type="compositionally biased region" description="Polar residues" evidence="5">
    <location>
        <begin position="313"/>
        <end position="324"/>
    </location>
</feature>
<feature type="region of interest" description="Disordered" evidence="5">
    <location>
        <begin position="200"/>
        <end position="814"/>
    </location>
</feature>
<comment type="caution">
    <text evidence="8">The sequence shown here is derived from an EMBL/GenBank/DDBJ whole genome shotgun (WGS) entry which is preliminary data.</text>
</comment>
<feature type="transmembrane region" description="Helical" evidence="6">
    <location>
        <begin position="153"/>
        <end position="175"/>
    </location>
</feature>
<evidence type="ECO:0000256" key="7">
    <source>
        <dbReference type="SAM" id="SignalP"/>
    </source>
</evidence>
<feature type="compositionally biased region" description="Gly residues" evidence="5">
    <location>
        <begin position="798"/>
        <end position="814"/>
    </location>
</feature>
<feature type="compositionally biased region" description="Polar residues" evidence="5">
    <location>
        <begin position="704"/>
        <end position="716"/>
    </location>
</feature>
<keyword evidence="4 6" id="KW-0472">Membrane</keyword>
<dbReference type="GO" id="GO:0032153">
    <property type="term" value="C:cell division site"/>
    <property type="evidence" value="ECO:0007669"/>
    <property type="project" value="TreeGrafter"/>
</dbReference>
<dbReference type="EMBL" id="WWBZ02000016">
    <property type="protein sequence ID" value="KAF4309834.1"/>
    <property type="molecule type" value="Genomic_DNA"/>
</dbReference>
<evidence type="ECO:0000256" key="2">
    <source>
        <dbReference type="ARBA" id="ARBA00022692"/>
    </source>
</evidence>
<feature type="compositionally biased region" description="Basic and acidic residues" evidence="5">
    <location>
        <begin position="244"/>
        <end position="253"/>
    </location>
</feature>
<feature type="compositionally biased region" description="Polar residues" evidence="5">
    <location>
        <begin position="255"/>
        <end position="269"/>
    </location>
</feature>
<gene>
    <name evidence="8" type="ORF">GTA08_BOTSDO02084</name>
</gene>
<feature type="compositionally biased region" description="Gly residues" evidence="5">
    <location>
        <begin position="387"/>
        <end position="403"/>
    </location>
</feature>
<keyword evidence="3 6" id="KW-1133">Transmembrane helix</keyword>
<feature type="signal peptide" evidence="7">
    <location>
        <begin position="1"/>
        <end position="26"/>
    </location>
</feature>
<evidence type="ECO:0000256" key="4">
    <source>
        <dbReference type="ARBA" id="ARBA00023136"/>
    </source>
</evidence>
<dbReference type="GO" id="GO:0005886">
    <property type="term" value="C:plasma membrane"/>
    <property type="evidence" value="ECO:0007669"/>
    <property type="project" value="InterPro"/>
</dbReference>
<feature type="transmembrane region" description="Helical" evidence="6">
    <location>
        <begin position="86"/>
        <end position="109"/>
    </location>
</feature>
<dbReference type="PANTHER" id="PTHR28013">
    <property type="entry name" value="PROTEIN DCV1-RELATED"/>
    <property type="match status" value="1"/>
</dbReference>
<evidence type="ECO:0000256" key="3">
    <source>
        <dbReference type="ARBA" id="ARBA00022989"/>
    </source>
</evidence>
<feature type="compositionally biased region" description="Gly residues" evidence="5">
    <location>
        <begin position="337"/>
        <end position="379"/>
    </location>
</feature>
<proteinExistence type="predicted"/>
<reference evidence="8" key="1">
    <citation type="submission" date="2020-04" db="EMBL/GenBank/DDBJ databases">
        <title>Genome Assembly and Annotation of Botryosphaeria dothidea sdau 11-99, a Latent Pathogen of Apple Fruit Ring Rot in China.</title>
        <authorList>
            <person name="Yu C."/>
            <person name="Diao Y."/>
            <person name="Lu Q."/>
            <person name="Zhao J."/>
            <person name="Cui S."/>
            <person name="Peng C."/>
            <person name="He B."/>
            <person name="Liu H."/>
        </authorList>
    </citation>
    <scope>NUCLEOTIDE SEQUENCE [LARGE SCALE GENOMIC DNA]</scope>
    <source>
        <strain evidence="8">Sdau11-99</strain>
    </source>
</reference>
<dbReference type="Pfam" id="PF06687">
    <property type="entry name" value="SUR7"/>
    <property type="match status" value="1"/>
</dbReference>
<evidence type="ECO:0000256" key="5">
    <source>
        <dbReference type="SAM" id="MobiDB-lite"/>
    </source>
</evidence>
<evidence type="ECO:0000313" key="8">
    <source>
        <dbReference type="EMBL" id="KAF4309834.1"/>
    </source>
</evidence>
<evidence type="ECO:0000313" key="9">
    <source>
        <dbReference type="Proteomes" id="UP000572817"/>
    </source>
</evidence>
<organism evidence="8 9">
    <name type="scientific">Botryosphaeria dothidea</name>
    <dbReference type="NCBI Taxonomy" id="55169"/>
    <lineage>
        <taxon>Eukaryota</taxon>
        <taxon>Fungi</taxon>
        <taxon>Dikarya</taxon>
        <taxon>Ascomycota</taxon>
        <taxon>Pezizomycotina</taxon>
        <taxon>Dothideomycetes</taxon>
        <taxon>Dothideomycetes incertae sedis</taxon>
        <taxon>Botryosphaeriales</taxon>
        <taxon>Botryosphaeriaceae</taxon>
        <taxon>Botryosphaeria</taxon>
    </lineage>
</organism>